<proteinExistence type="predicted"/>
<dbReference type="HOGENOM" id="CLU_2492075_0_0_7"/>
<evidence type="ECO:0000313" key="2">
    <source>
        <dbReference type="Proteomes" id="UP000019141"/>
    </source>
</evidence>
<organism evidence="1 2">
    <name type="scientific">Entotheonella factor</name>
    <dbReference type="NCBI Taxonomy" id="1429438"/>
    <lineage>
        <taxon>Bacteria</taxon>
        <taxon>Pseudomonadati</taxon>
        <taxon>Nitrospinota/Tectimicrobiota group</taxon>
        <taxon>Candidatus Tectimicrobiota</taxon>
        <taxon>Candidatus Entotheonellia</taxon>
        <taxon>Candidatus Entotheonellales</taxon>
        <taxon>Candidatus Entotheonellaceae</taxon>
        <taxon>Candidatus Entotheonella</taxon>
    </lineage>
</organism>
<dbReference type="EMBL" id="AZHW01000220">
    <property type="protein sequence ID" value="ETX01559.1"/>
    <property type="molecule type" value="Genomic_DNA"/>
</dbReference>
<reference evidence="1 2" key="1">
    <citation type="journal article" date="2014" name="Nature">
        <title>An environmental bacterial taxon with a large and distinct metabolic repertoire.</title>
        <authorList>
            <person name="Wilson M.C."/>
            <person name="Mori T."/>
            <person name="Ruckert C."/>
            <person name="Uria A.R."/>
            <person name="Helf M.J."/>
            <person name="Takada K."/>
            <person name="Gernert C."/>
            <person name="Steffens U.A."/>
            <person name="Heycke N."/>
            <person name="Schmitt S."/>
            <person name="Rinke C."/>
            <person name="Helfrich E.J."/>
            <person name="Brachmann A.O."/>
            <person name="Gurgui C."/>
            <person name="Wakimoto T."/>
            <person name="Kracht M."/>
            <person name="Crusemann M."/>
            <person name="Hentschel U."/>
            <person name="Abe I."/>
            <person name="Matsunaga S."/>
            <person name="Kalinowski J."/>
            <person name="Takeyama H."/>
            <person name="Piel J."/>
        </authorList>
    </citation>
    <scope>NUCLEOTIDE SEQUENCE [LARGE SCALE GENOMIC DNA]</scope>
    <source>
        <strain evidence="2">TSY1</strain>
    </source>
</reference>
<name>W4LU23_ENTF1</name>
<comment type="caution">
    <text evidence="1">The sequence shown here is derived from an EMBL/GenBank/DDBJ whole genome shotgun (WGS) entry which is preliminary data.</text>
</comment>
<accession>W4LU23</accession>
<evidence type="ECO:0000313" key="1">
    <source>
        <dbReference type="EMBL" id="ETX01559.1"/>
    </source>
</evidence>
<keyword evidence="2" id="KW-1185">Reference proteome</keyword>
<gene>
    <name evidence="1" type="ORF">ETSY1_06875</name>
</gene>
<sequence length="86" mass="9651">MMASPEIEQIRRAYDEDTCDSAMRWMSCAPYVASITWDIRSPLKSKRVKMMLNIILALAPKFNRLCESHPASATCVGKSAVARSSR</sequence>
<protein>
    <submittedName>
        <fullName evidence="1">Uncharacterized protein</fullName>
    </submittedName>
</protein>
<dbReference type="AlphaFoldDB" id="W4LU23"/>
<dbReference type="Proteomes" id="UP000019141">
    <property type="component" value="Unassembled WGS sequence"/>
</dbReference>